<dbReference type="Gramene" id="TraesCLE_scaffold_104401_01G000100.1">
    <property type="protein sequence ID" value="TraesCLE_scaffold_104401_01G000100.1"/>
    <property type="gene ID" value="TraesCLE_scaffold_104401_01G000100"/>
</dbReference>
<dbReference type="GO" id="GO:0005975">
    <property type="term" value="P:carbohydrate metabolic process"/>
    <property type="evidence" value="ECO:0007669"/>
    <property type="project" value="InterPro"/>
</dbReference>
<dbReference type="Gramene" id="TraesWEE_scaffold_099397_01G000100.1">
    <property type="protein sequence ID" value="TraesWEE_scaffold_099397_01G000100.1"/>
    <property type="gene ID" value="TraesWEE_scaffold_099397_01G000100"/>
</dbReference>
<dbReference type="FunFam" id="3.20.20.80:FF:000010">
    <property type="entry name" value="glucan endo-1,3-beta-glucosidase, basic"/>
    <property type="match status" value="1"/>
</dbReference>
<evidence type="ECO:0000256" key="6">
    <source>
        <dbReference type="SAM" id="SignalP"/>
    </source>
</evidence>
<evidence type="ECO:0000256" key="2">
    <source>
        <dbReference type="ARBA" id="ARBA00022801"/>
    </source>
</evidence>
<keyword evidence="3 5" id="KW-0326">Glycosidase</keyword>
<evidence type="ECO:0000256" key="4">
    <source>
        <dbReference type="RuleBase" id="RU004335"/>
    </source>
</evidence>
<dbReference type="Gramene" id="TraesSTA2D03G01124280.1">
    <property type="protein sequence ID" value="TraesSTA2D03G01124280.1"/>
    <property type="gene ID" value="TraesSTA2D03G01124280"/>
</dbReference>
<dbReference type="PROSITE" id="PS00587">
    <property type="entry name" value="GLYCOSYL_HYDROL_F17"/>
    <property type="match status" value="1"/>
</dbReference>
<reference evidence="7" key="2">
    <citation type="submission" date="2018-10" db="UniProtKB">
        <authorList>
            <consortium name="EnsemblPlants"/>
        </authorList>
    </citation>
    <scope>IDENTIFICATION</scope>
</reference>
<dbReference type="SUPFAM" id="SSF51445">
    <property type="entry name" value="(Trans)glycosidases"/>
    <property type="match status" value="1"/>
</dbReference>
<dbReference type="Gramene" id="TraesPARA_EIv1.0_0663780.1">
    <property type="protein sequence ID" value="TraesPARA_EIv1.0_0663780.1.CDS"/>
    <property type="gene ID" value="TraesPARA_EIv1.0_0663780"/>
</dbReference>
<evidence type="ECO:0000256" key="3">
    <source>
        <dbReference type="ARBA" id="ARBA00023295"/>
    </source>
</evidence>
<organism evidence="7">
    <name type="scientific">Triticum aestivum</name>
    <name type="common">Wheat</name>
    <dbReference type="NCBI Taxonomy" id="4565"/>
    <lineage>
        <taxon>Eukaryota</taxon>
        <taxon>Viridiplantae</taxon>
        <taxon>Streptophyta</taxon>
        <taxon>Embryophyta</taxon>
        <taxon>Tracheophyta</taxon>
        <taxon>Spermatophyta</taxon>
        <taxon>Magnoliopsida</taxon>
        <taxon>Liliopsida</taxon>
        <taxon>Poales</taxon>
        <taxon>Poaceae</taxon>
        <taxon>BOP clade</taxon>
        <taxon>Pooideae</taxon>
        <taxon>Triticodae</taxon>
        <taxon>Triticeae</taxon>
        <taxon>Triticinae</taxon>
        <taxon>Triticum</taxon>
    </lineage>
</organism>
<dbReference type="Gramene" id="TraesNOR2D03G01151690.1">
    <property type="protein sequence ID" value="TraesNOR2D03G01151690.1"/>
    <property type="gene ID" value="TraesNOR2D03G01151690"/>
</dbReference>
<dbReference type="Pfam" id="PF00332">
    <property type="entry name" value="Glyco_hydro_17"/>
    <property type="match status" value="1"/>
</dbReference>
<reference evidence="7" key="1">
    <citation type="submission" date="2018-08" db="EMBL/GenBank/DDBJ databases">
        <authorList>
            <person name="Rossello M."/>
        </authorList>
    </citation>
    <scope>NUCLEOTIDE SEQUENCE [LARGE SCALE GENOMIC DNA]</scope>
    <source>
        <strain evidence="7">cv. Chinese Spring</strain>
    </source>
</reference>
<gene>
    <name evidence="7" type="primary">LOC123048998</name>
</gene>
<keyword evidence="2 5" id="KW-0378">Hydrolase</keyword>
<feature type="signal peptide" evidence="6">
    <location>
        <begin position="1"/>
        <end position="26"/>
    </location>
</feature>
<keyword evidence="6" id="KW-0732">Signal</keyword>
<dbReference type="Gramene" id="TraesMAC2D03G01133950.1">
    <property type="protein sequence ID" value="TraesMAC2D03G01133950.1"/>
    <property type="gene ID" value="TraesMAC2D03G01133950"/>
</dbReference>
<accession>A0A3B6D8W0</accession>
<dbReference type="Gramene" id="TraesJAG2D03G01142420.1">
    <property type="protein sequence ID" value="TraesJAG2D03G01142420.1"/>
    <property type="gene ID" value="TraesJAG2D03G01142420"/>
</dbReference>
<dbReference type="Gramene" id="TraesROB_scaffold_119879_01G000100.1">
    <property type="protein sequence ID" value="TraesROB_scaffold_119879_01G000100.1"/>
    <property type="gene ID" value="TraesROB_scaffold_119879_01G000100"/>
</dbReference>
<keyword evidence="8" id="KW-1185">Reference proteome</keyword>
<dbReference type="Gramene" id="TraesJUL2D03G01141980.1">
    <property type="protein sequence ID" value="TraesJUL2D03G01141980.1"/>
    <property type="gene ID" value="TraesJUL2D03G01141980"/>
</dbReference>
<dbReference type="STRING" id="4565.A0A3B6D8W0"/>
<dbReference type="Gramene" id="TraesLAC2D03G01087310.1">
    <property type="protein sequence ID" value="TraesLAC2D03G01087310.1"/>
    <property type="gene ID" value="TraesLAC2D03G01087310"/>
</dbReference>
<dbReference type="GeneID" id="123048998"/>
<proteinExistence type="inferred from homology"/>
<dbReference type="RefSeq" id="XP_044327943.1">
    <property type="nucleotide sequence ID" value="XM_044472008.1"/>
</dbReference>
<dbReference type="Proteomes" id="UP000019116">
    <property type="component" value="Chromosome 2D"/>
</dbReference>
<comment type="similarity">
    <text evidence="1 4">Belongs to the glycosyl hydrolase 17 family.</text>
</comment>
<dbReference type="Gene3D" id="3.20.20.80">
    <property type="entry name" value="Glycosidases"/>
    <property type="match status" value="1"/>
</dbReference>
<dbReference type="PANTHER" id="PTHR32227">
    <property type="entry name" value="GLUCAN ENDO-1,3-BETA-GLUCOSIDASE BG1-RELATED-RELATED"/>
    <property type="match status" value="1"/>
</dbReference>
<evidence type="ECO:0000256" key="5">
    <source>
        <dbReference type="RuleBase" id="RU004336"/>
    </source>
</evidence>
<dbReference type="OMA" id="LFWPANR"/>
<evidence type="ECO:0000256" key="1">
    <source>
        <dbReference type="ARBA" id="ARBA00008773"/>
    </source>
</evidence>
<dbReference type="GO" id="GO:0042973">
    <property type="term" value="F:glucan endo-1,3-beta-D-glucosidase activity"/>
    <property type="evidence" value="ECO:0007669"/>
    <property type="project" value="UniProtKB-ARBA"/>
</dbReference>
<dbReference type="SMR" id="A0A3B6D8W0"/>
<dbReference type="Gramene" id="TraesCS2D03G0359000.1">
    <property type="protein sequence ID" value="TraesCS2D03G0359000.1.CDS"/>
    <property type="gene ID" value="TraesCS2D03G0359000"/>
</dbReference>
<protein>
    <recommendedName>
        <fullName evidence="9">Glucan endo-1,3-beta-D-glucosidase</fullName>
    </recommendedName>
</protein>
<evidence type="ECO:0008006" key="9">
    <source>
        <dbReference type="Google" id="ProtNLM"/>
    </source>
</evidence>
<dbReference type="InterPro" id="IPR017853">
    <property type="entry name" value="GH"/>
</dbReference>
<evidence type="ECO:0000313" key="7">
    <source>
        <dbReference type="EnsemblPlants" id="TraesCS2D02G172400.1"/>
    </source>
</evidence>
<feature type="chain" id="PRO_5043172620" description="Glucan endo-1,3-beta-D-glucosidase" evidence="6">
    <location>
        <begin position="27"/>
        <end position="334"/>
    </location>
</feature>
<dbReference type="EnsemblPlants" id="TraesCS2D02G172400.1">
    <property type="protein sequence ID" value="TraesCS2D02G172400.1"/>
    <property type="gene ID" value="TraesCS2D02G172400"/>
</dbReference>
<dbReference type="AlphaFoldDB" id="A0A3B6D8W0"/>
<dbReference type="Gramene" id="TraesLDM2D03G01136400.1">
    <property type="protein sequence ID" value="TraesLDM2D03G01136400.1"/>
    <property type="gene ID" value="TraesLDM2D03G01136400"/>
</dbReference>
<dbReference type="InterPro" id="IPR044965">
    <property type="entry name" value="Glyco_hydro_17_plant"/>
</dbReference>
<sequence>MALQRAASVLATALVLTSILTGKAGCSPWACGVCYGVHGDRLPKPAEVVQLYKSKGITAIRLYEPDVQTLLALNGSNIGVLIDVADENVPRLASGAAQADLWVQLNIKRYYPGVSFRYIAVGNELAGAATRSILPAIKNLNAALAKAGIKGIKVSTAVKMDVLATSSPPSSAVFKDDYMKQIVALLGTTGAPLLVNVYPYFAYIGDQKNIDLNFALFQPSSRVIKDNGLSYTNLFDAMVDAVYAALRSAKVQVPVVISESGWPSAGGVGASVANARTYNQNLINHVGKGTPSKSQPLETYVFAMFNENRKTGAETEKHFGLFNPDKSPVYPIKF</sequence>
<dbReference type="Gramene" id="TraesARI2D03G01151520.1">
    <property type="protein sequence ID" value="TraesARI2D03G01151520.1"/>
    <property type="gene ID" value="TraesARI2D03G01151520"/>
</dbReference>
<dbReference type="Gramene" id="TraesCS2D02G172400.1">
    <property type="protein sequence ID" value="TraesCS2D02G172400.1"/>
    <property type="gene ID" value="TraesCS2D02G172400"/>
</dbReference>
<dbReference type="OrthoDB" id="941679at2759"/>
<dbReference type="Gramene" id="TraesCAD_scaffold_018567_01G000300.1">
    <property type="protein sequence ID" value="TraesCAD_scaffold_018567_01G000300.1"/>
    <property type="gene ID" value="TraesCAD_scaffold_018567_01G000300"/>
</dbReference>
<dbReference type="InterPro" id="IPR000490">
    <property type="entry name" value="Glyco_hydro_17"/>
</dbReference>
<evidence type="ECO:0000313" key="8">
    <source>
        <dbReference type="Proteomes" id="UP000019116"/>
    </source>
</evidence>
<name>A0A3B6D8W0_WHEAT</name>